<dbReference type="InterPro" id="IPR005821">
    <property type="entry name" value="Ion_trans_dom"/>
</dbReference>
<evidence type="ECO:0000256" key="2">
    <source>
        <dbReference type="ARBA" id="ARBA00022448"/>
    </source>
</evidence>
<sequence length="944" mass="105386">MANNRPGQRAVLPALPENALSKKSVNPETDGLELCKQAVALLVGDLRAEVQQAVGQLKGEANAAKNPLGSKLLNVADGLQQAEKDALGRMRELLTHSHWDLGQRLDQQMQVNALLGDHLGASRDLTVGTVANLEQCMKRLEANVSREYGEMRSELSRVKEIVTNISSQVERETLAIQEQNTQQAANVEGRLLEELGLVRSEVENRILASSNQVSSALRQLENQTIQCNEGIGTIITAEHQLKAIADGITAEVLRLQQQDDKHYVDLGQNLDVKIANQDEHLLTILQQNDSFITLPQDVSRLRRKVNEDIRLVLGEITRVQKALQVDYLPPSKLRSNSRKLSDGHRRSREEMATVAVQLMDVSISPPGVVERHSKATGSTTSSDYLAAPRKAKVRQRQNSRQPIMDESQETDFLDEVPDTPRDTEKRYRDFGTQIDTQFRDTGAQTDASWSDLAAEKLKQDKKKKKKSTATKEESVRQQHTRAANFTPIDKLKEKATAAAMKKQYSVFDYYKDEGCAQRIARHPVFDNVTILVVIANSIWLGVDADMNQEAILFNAHPVIIAGENFFCIYFTLEIIIRFLAFQRKLNAFKDFWFSFDLCLAILIIVETWVTPVVLLMAGGSSGLPEGTVLLRLIRLVRLVRLTRLTRLLRSFPELMIIVKGLAFAARSVCVFSLLWAIITYAFAIILRQLTEGSAIGTTFFSSVPESINTLLLPAVFGANADVINSITAGNPGLWPIMVFFMALVSVTIMYMLLGVLVDVIGAVASTEKQKIEITYIVGQLREELEKLAIVPEAMELNQADFQKLVLEPGIVRVMHEAGVNVDVLAEMLDLVWEDATAKTQNMGFSDLVNMVLGMRGSNPATVKDCKEQIRVTNSLIKRCFDSLYDELDERFQQMRTEIQNSLEHRRCCRAAFSGAGEVLIDTSQDIDAEGDFAWISHMTVSNLR</sequence>
<dbReference type="EMBL" id="CAXAMN010025583">
    <property type="protein sequence ID" value="CAK9096199.1"/>
    <property type="molecule type" value="Genomic_DNA"/>
</dbReference>
<organism evidence="16 17">
    <name type="scientific">Durusdinium trenchii</name>
    <dbReference type="NCBI Taxonomy" id="1381693"/>
    <lineage>
        <taxon>Eukaryota</taxon>
        <taxon>Sar</taxon>
        <taxon>Alveolata</taxon>
        <taxon>Dinophyceae</taxon>
        <taxon>Suessiales</taxon>
        <taxon>Symbiodiniaceae</taxon>
        <taxon>Durusdinium</taxon>
    </lineage>
</organism>
<keyword evidence="7" id="KW-0851">Voltage-gated channel</keyword>
<feature type="compositionally biased region" description="Basic and acidic residues" evidence="13">
    <location>
        <begin position="418"/>
        <end position="429"/>
    </location>
</feature>
<feature type="transmembrane region" description="Helical" evidence="14">
    <location>
        <begin position="733"/>
        <end position="760"/>
    </location>
</feature>
<evidence type="ECO:0000256" key="6">
    <source>
        <dbReference type="ARBA" id="ARBA00022837"/>
    </source>
</evidence>
<accession>A0ABP0R7N2</accession>
<dbReference type="PANTHER" id="PTHR45628">
    <property type="entry name" value="VOLTAGE-DEPENDENT CALCIUM CHANNEL TYPE A SUBUNIT ALPHA-1"/>
    <property type="match status" value="1"/>
</dbReference>
<feature type="transmembrane region" description="Helical" evidence="14">
    <location>
        <begin position="654"/>
        <end position="683"/>
    </location>
</feature>
<evidence type="ECO:0000256" key="1">
    <source>
        <dbReference type="ARBA" id="ARBA00004141"/>
    </source>
</evidence>
<feature type="region of interest" description="Disordered" evidence="13">
    <location>
        <begin position="457"/>
        <end position="483"/>
    </location>
</feature>
<dbReference type="SUPFAM" id="SSF81324">
    <property type="entry name" value="Voltage-gated potassium channels"/>
    <property type="match status" value="1"/>
</dbReference>
<evidence type="ECO:0000256" key="9">
    <source>
        <dbReference type="ARBA" id="ARBA00023065"/>
    </source>
</evidence>
<comment type="caution">
    <text evidence="16">The sequence shown here is derived from an EMBL/GenBank/DDBJ whole genome shotgun (WGS) entry which is preliminary data.</text>
</comment>
<dbReference type="Gene3D" id="1.10.287.70">
    <property type="match status" value="1"/>
</dbReference>
<feature type="compositionally biased region" description="Basic residues" evidence="13">
    <location>
        <begin position="459"/>
        <end position="468"/>
    </location>
</feature>
<dbReference type="Gene3D" id="1.20.120.350">
    <property type="entry name" value="Voltage-gated potassium channels. Chain C"/>
    <property type="match status" value="1"/>
</dbReference>
<evidence type="ECO:0000256" key="4">
    <source>
        <dbReference type="ARBA" id="ARBA00022673"/>
    </source>
</evidence>
<keyword evidence="9" id="KW-0406">Ion transport</keyword>
<feature type="transmembrane region" description="Helical" evidence="14">
    <location>
        <begin position="558"/>
        <end position="579"/>
    </location>
</feature>
<evidence type="ECO:0000259" key="15">
    <source>
        <dbReference type="Pfam" id="PF00520"/>
    </source>
</evidence>
<name>A0ABP0R7N2_9DINO</name>
<keyword evidence="4" id="KW-0107">Calcium channel</keyword>
<evidence type="ECO:0000256" key="11">
    <source>
        <dbReference type="ARBA" id="ARBA00023180"/>
    </source>
</evidence>
<keyword evidence="6" id="KW-0106">Calcium</keyword>
<keyword evidence="17" id="KW-1185">Reference proteome</keyword>
<keyword evidence="5 14" id="KW-0812">Transmembrane</keyword>
<evidence type="ECO:0000256" key="12">
    <source>
        <dbReference type="ARBA" id="ARBA00023303"/>
    </source>
</evidence>
<evidence type="ECO:0000256" key="7">
    <source>
        <dbReference type="ARBA" id="ARBA00022882"/>
    </source>
</evidence>
<reference evidence="16 17" key="1">
    <citation type="submission" date="2024-02" db="EMBL/GenBank/DDBJ databases">
        <authorList>
            <person name="Chen Y."/>
            <person name="Shah S."/>
            <person name="Dougan E. K."/>
            <person name="Thang M."/>
            <person name="Chan C."/>
        </authorList>
    </citation>
    <scope>NUCLEOTIDE SEQUENCE [LARGE SCALE GENOMIC DNA]</scope>
</reference>
<feature type="compositionally biased region" description="Acidic residues" evidence="13">
    <location>
        <begin position="406"/>
        <end position="417"/>
    </location>
</feature>
<dbReference type="Proteomes" id="UP001642484">
    <property type="component" value="Unassembled WGS sequence"/>
</dbReference>
<dbReference type="InterPro" id="IPR027359">
    <property type="entry name" value="Volt_channel_dom_sf"/>
</dbReference>
<keyword evidence="10 14" id="KW-0472">Membrane</keyword>
<protein>
    <recommendedName>
        <fullName evidence="15">Ion transport domain-containing protein</fullName>
    </recommendedName>
</protein>
<feature type="region of interest" description="Disordered" evidence="13">
    <location>
        <begin position="365"/>
        <end position="445"/>
    </location>
</feature>
<dbReference type="Pfam" id="PF00520">
    <property type="entry name" value="Ion_trans"/>
    <property type="match status" value="1"/>
</dbReference>
<feature type="transmembrane region" description="Helical" evidence="14">
    <location>
        <begin position="591"/>
        <end position="609"/>
    </location>
</feature>
<keyword evidence="12" id="KW-0407">Ion channel</keyword>
<keyword evidence="8 14" id="KW-1133">Transmembrane helix</keyword>
<evidence type="ECO:0000256" key="10">
    <source>
        <dbReference type="ARBA" id="ARBA00023136"/>
    </source>
</evidence>
<evidence type="ECO:0000313" key="16">
    <source>
        <dbReference type="EMBL" id="CAK9096199.1"/>
    </source>
</evidence>
<evidence type="ECO:0000256" key="5">
    <source>
        <dbReference type="ARBA" id="ARBA00022692"/>
    </source>
</evidence>
<keyword evidence="11" id="KW-0325">Glycoprotein</keyword>
<dbReference type="InterPro" id="IPR050599">
    <property type="entry name" value="VDCC_alpha-1_subunit"/>
</dbReference>
<comment type="subcellular location">
    <subcellularLocation>
        <location evidence="1">Membrane</location>
        <topology evidence="1">Multi-pass membrane protein</topology>
    </subcellularLocation>
</comment>
<dbReference type="PANTHER" id="PTHR45628:SF7">
    <property type="entry name" value="VOLTAGE-DEPENDENT CALCIUM CHANNEL TYPE A SUBUNIT ALPHA-1"/>
    <property type="match status" value="1"/>
</dbReference>
<evidence type="ECO:0000256" key="3">
    <source>
        <dbReference type="ARBA" id="ARBA00022568"/>
    </source>
</evidence>
<evidence type="ECO:0000313" key="17">
    <source>
        <dbReference type="Proteomes" id="UP001642484"/>
    </source>
</evidence>
<evidence type="ECO:0000256" key="14">
    <source>
        <dbReference type="SAM" id="Phobius"/>
    </source>
</evidence>
<gene>
    <name evidence="16" type="ORF">CCMP2556_LOCUS45746</name>
</gene>
<keyword evidence="3" id="KW-0109">Calcium transport</keyword>
<proteinExistence type="predicted"/>
<feature type="domain" description="Ion transport" evidence="15">
    <location>
        <begin position="522"/>
        <end position="765"/>
    </location>
</feature>
<evidence type="ECO:0000256" key="13">
    <source>
        <dbReference type="SAM" id="MobiDB-lite"/>
    </source>
</evidence>
<evidence type="ECO:0000256" key="8">
    <source>
        <dbReference type="ARBA" id="ARBA00022989"/>
    </source>
</evidence>
<keyword evidence="2" id="KW-0813">Transport</keyword>